<dbReference type="FunFam" id="3.40.605.10:FF:000007">
    <property type="entry name" value="NAD/NADP-dependent betaine aldehyde dehydrogenase"/>
    <property type="match status" value="1"/>
</dbReference>
<dbReference type="PROSITE" id="PS00070">
    <property type="entry name" value="ALDEHYDE_DEHYDR_CYS"/>
    <property type="match status" value="1"/>
</dbReference>
<reference evidence="7 8" key="1">
    <citation type="journal article" date="2005" name="Genome Res.">
        <title>Comparative and functional genomic analyses of the pathogenicity of phytopathogen Xanthomonas campestris pv. campestris.</title>
        <authorList>
            <person name="Qian W."/>
            <person name="Jia Y."/>
            <person name="Ren S.X."/>
            <person name="He Y.Q."/>
            <person name="Feng J.X."/>
            <person name="Lu L.F."/>
            <person name="Sun Q."/>
            <person name="Ying G."/>
            <person name="Tang D.J."/>
            <person name="Tang H."/>
            <person name="Wu W."/>
            <person name="Hao P."/>
            <person name="Wang L."/>
            <person name="Jiang B.L."/>
            <person name="Zeng S."/>
            <person name="Gu W.Y."/>
            <person name="Lu G."/>
            <person name="Rong L."/>
            <person name="Tian Y."/>
            <person name="Yao Z."/>
            <person name="Fu G."/>
            <person name="Chen B."/>
            <person name="Fang R."/>
            <person name="Qiang B."/>
            <person name="Chen Z."/>
            <person name="Zhao G.P."/>
            <person name="Tang J.L."/>
            <person name="He C."/>
        </authorList>
    </citation>
    <scope>NUCLEOTIDE SEQUENCE [LARGE SCALE GENOMIC DNA]</scope>
    <source>
        <strain evidence="7 8">8004</strain>
    </source>
</reference>
<dbReference type="AlphaFoldDB" id="A0A0H2X382"/>
<evidence type="ECO:0000256" key="4">
    <source>
        <dbReference type="PROSITE-ProRule" id="PRU10007"/>
    </source>
</evidence>
<dbReference type="Gene3D" id="3.40.309.10">
    <property type="entry name" value="Aldehyde Dehydrogenase, Chain A, domain 2"/>
    <property type="match status" value="1"/>
</dbReference>
<feature type="domain" description="Aldehyde dehydrogenase" evidence="6">
    <location>
        <begin position="36"/>
        <end position="491"/>
    </location>
</feature>
<dbReference type="EMBL" id="CP000050">
    <property type="protein sequence ID" value="AAY47451.1"/>
    <property type="molecule type" value="Genomic_DNA"/>
</dbReference>
<dbReference type="Pfam" id="PF00171">
    <property type="entry name" value="Aldedh"/>
    <property type="match status" value="1"/>
</dbReference>
<dbReference type="InterPro" id="IPR016160">
    <property type="entry name" value="Ald_DH_CS_CYS"/>
</dbReference>
<evidence type="ECO:0000313" key="8">
    <source>
        <dbReference type="Proteomes" id="UP000000420"/>
    </source>
</evidence>
<evidence type="ECO:0000259" key="6">
    <source>
        <dbReference type="Pfam" id="PF00171"/>
    </source>
</evidence>
<comment type="similarity">
    <text evidence="1 5">Belongs to the aldehyde dehydrogenase family.</text>
</comment>
<dbReference type="PROSITE" id="PS00687">
    <property type="entry name" value="ALDEHYDE_DEHYDR_GLU"/>
    <property type="match status" value="1"/>
</dbReference>
<evidence type="ECO:0000256" key="1">
    <source>
        <dbReference type="ARBA" id="ARBA00009986"/>
    </source>
</evidence>
<evidence type="ECO:0000256" key="5">
    <source>
        <dbReference type="RuleBase" id="RU003345"/>
    </source>
</evidence>
<keyword evidence="2 5" id="KW-0560">Oxidoreductase</keyword>
<evidence type="ECO:0000256" key="3">
    <source>
        <dbReference type="ARBA" id="ARBA00023027"/>
    </source>
</evidence>
<gene>
    <name evidence="7" type="ordered locus">XC_0366</name>
</gene>
<dbReference type="InterPro" id="IPR029510">
    <property type="entry name" value="Ald_DH_CS_GLU"/>
</dbReference>
<dbReference type="HOGENOM" id="CLU_005391_1_0_6"/>
<dbReference type="InterPro" id="IPR016161">
    <property type="entry name" value="Ald_DH/histidinol_DH"/>
</dbReference>
<dbReference type="SUPFAM" id="SSF53720">
    <property type="entry name" value="ALDH-like"/>
    <property type="match status" value="1"/>
</dbReference>
<name>A0A0H2X382_XANC8</name>
<dbReference type="InterPro" id="IPR016163">
    <property type="entry name" value="Ald_DH_C"/>
</dbReference>
<dbReference type="PANTHER" id="PTHR42986">
    <property type="entry name" value="BENZALDEHYDE DEHYDROGENASE YFMT"/>
    <property type="match status" value="1"/>
</dbReference>
<dbReference type="Proteomes" id="UP000000420">
    <property type="component" value="Chromosome"/>
</dbReference>
<dbReference type="KEGG" id="xcb:XC_0366"/>
<proteinExistence type="inferred from homology"/>
<accession>A0A0H2X382</accession>
<dbReference type="InterPro" id="IPR016162">
    <property type="entry name" value="Ald_DH_N"/>
</dbReference>
<keyword evidence="3" id="KW-0520">NAD</keyword>
<feature type="active site" evidence="4">
    <location>
        <position position="270"/>
    </location>
</feature>
<evidence type="ECO:0000256" key="2">
    <source>
        <dbReference type="ARBA" id="ARBA00023002"/>
    </source>
</evidence>
<dbReference type="GO" id="GO:0016620">
    <property type="term" value="F:oxidoreductase activity, acting on the aldehyde or oxo group of donors, NAD or NADP as acceptor"/>
    <property type="evidence" value="ECO:0007669"/>
    <property type="project" value="InterPro"/>
</dbReference>
<dbReference type="Gene3D" id="3.40.605.10">
    <property type="entry name" value="Aldehyde Dehydrogenase, Chain A, domain 1"/>
    <property type="match status" value="1"/>
</dbReference>
<protein>
    <submittedName>
        <fullName evidence="7">Benzaldehyde dehydrogenase II</fullName>
    </submittedName>
</protein>
<dbReference type="CDD" id="cd07152">
    <property type="entry name" value="ALDH_BenzADH"/>
    <property type="match status" value="1"/>
</dbReference>
<organism evidence="7 8">
    <name type="scientific">Xanthomonas campestris pv. campestris (strain 8004)</name>
    <dbReference type="NCBI Taxonomy" id="314565"/>
    <lineage>
        <taxon>Bacteria</taxon>
        <taxon>Pseudomonadati</taxon>
        <taxon>Pseudomonadota</taxon>
        <taxon>Gammaproteobacteria</taxon>
        <taxon>Lysobacterales</taxon>
        <taxon>Lysobacteraceae</taxon>
        <taxon>Xanthomonas</taxon>
    </lineage>
</organism>
<dbReference type="PANTHER" id="PTHR42986:SF1">
    <property type="entry name" value="BENZALDEHYDE DEHYDROGENASE YFMT"/>
    <property type="match status" value="1"/>
</dbReference>
<evidence type="ECO:0000313" key="7">
    <source>
        <dbReference type="EMBL" id="AAY47451.1"/>
    </source>
</evidence>
<sequence length="503" mass="52587">MDPQPAGGSTMHALPSIATPTTATPAWHGCIFNGDWVPGSGGTLQIHEPATGGLLHEVGKADLSDVEAAIAQAKHAQRAWAITSPRERAAVFHRAAQLMEAHRAEATLLIARETGGIMPKAEREVSEAIAYYQQAAGLPLQAMGQVLPTAAGQLSLARHLPLGIIAVISPFNFPLILSLRSVAPALAMGNAVILKPDPRTPYTGGVIIAQVLEEAGLPKGLLHVLHGGADIGQALVEAPDVPMIAFTGSTAAGRRIGELAGRHLKKVALELGGNNAVIVLDDADLERAASAIAFGAYLHQGQICMATGRVLVQRGVADALTKLLADKARHLPVGDPVSGTVALGPIIGQRQLQRVLDIVDDSIDAGAVVEAGATHDGLFYAATVLSNVRPGMRVFDEEVFGPVINITVFDTDEEAAVLANHGEYGLVAGIMSASVSRAMVLGEQLHTGLLHINDQTVADEVINPFGGTGASGNGTSVGGPADWEQYMHWQWLTIKHAVPQYPF</sequence>
<dbReference type="InterPro" id="IPR015590">
    <property type="entry name" value="Aldehyde_DH_dom"/>
</dbReference>